<evidence type="ECO:0000256" key="1">
    <source>
        <dbReference type="ARBA" id="ARBA00022741"/>
    </source>
</evidence>
<comment type="caution">
    <text evidence="4">The sequence shown here is derived from an EMBL/GenBank/DDBJ whole genome shotgun (WGS) entry which is preliminary data.</text>
</comment>
<dbReference type="InterPro" id="IPR009715">
    <property type="entry name" value="RtcR"/>
</dbReference>
<dbReference type="SUPFAM" id="SSF52540">
    <property type="entry name" value="P-loop containing nucleoside triphosphate hydrolases"/>
    <property type="match status" value="1"/>
</dbReference>
<dbReference type="GO" id="GO:0003700">
    <property type="term" value="F:DNA-binding transcription factor activity"/>
    <property type="evidence" value="ECO:0007669"/>
    <property type="project" value="InterPro"/>
</dbReference>
<protein>
    <submittedName>
        <fullName evidence="4">Transcriptional regulatory protein RtcR</fullName>
    </submittedName>
</protein>
<dbReference type="PANTHER" id="PTHR32071">
    <property type="entry name" value="TRANSCRIPTIONAL REGULATORY PROTEIN"/>
    <property type="match status" value="1"/>
</dbReference>
<dbReference type="RefSeq" id="WP_110922722.1">
    <property type="nucleotide sequence ID" value="NZ_QJSU01000003.1"/>
</dbReference>
<proteinExistence type="predicted"/>
<dbReference type="AlphaFoldDB" id="A0A2V4UT93"/>
<dbReference type="InterPro" id="IPR017183">
    <property type="entry name" value="Sigma54_dep_tscrpt_act_RtcR"/>
</dbReference>
<organism evidence="4 5">
    <name type="scientific">Psychrobacter fozii</name>
    <dbReference type="NCBI Taxonomy" id="198480"/>
    <lineage>
        <taxon>Bacteria</taxon>
        <taxon>Pseudomonadati</taxon>
        <taxon>Pseudomonadota</taxon>
        <taxon>Gammaproteobacteria</taxon>
        <taxon>Moraxellales</taxon>
        <taxon>Moraxellaceae</taxon>
        <taxon>Psychrobacter</taxon>
    </lineage>
</organism>
<dbReference type="Gene3D" id="3.40.50.300">
    <property type="entry name" value="P-loop containing nucleotide triphosphate hydrolases"/>
    <property type="match status" value="1"/>
</dbReference>
<dbReference type="InterPro" id="IPR002078">
    <property type="entry name" value="Sigma_54_int"/>
</dbReference>
<dbReference type="PANTHER" id="PTHR32071:SF14">
    <property type="entry name" value="TRANSCRIPTIONAL REGULATORY PROTEIN RTCR"/>
    <property type="match status" value="1"/>
</dbReference>
<sequence>MSNKTAVIGFLGTTLDNGFNDKRWQRWRPTVSLGLHDELLVDELHILYSKRDKRLFKIIKNDVAQVSPNTNVIGHHVALISPWDFADVYAELYDFAAGFDFQENTDYLLHLTTGTHVAQICWFLLVEAGFIPADLIQTSPCPRPDQADPQGRYQVIDLDVSRYDGLRERFEAEKQQHWQTLQANLVTQNAAYQKLISDIEKVATRSTAPILLMGATGAGKSQLAGQIYALKKAKASSMQGKNTLEQFIEVNCATLRGDTAMSVLFGHVKGAFTGAATSRDGLLKSADGGLLFLDEIGELGLDEQAMLLTALEEQRFYPLGSDTPISVSFQLMAGTNKDLRQAVANGEFRADLFARLNTWTFFLPSLKDRLEDLPANIDYELARLGSAQQQQYRFTPEARQMYEAFAMSADATWQGNFRDLTASMIRLTTLAESKVIRKVDVQAEIERLTHLWELLDSSNGSNSLNSGNVRTKNSLSNNSSDSVLNSEIVEQGSHHILRQYLDEDMLATIDPFDVVQLAYVIEVCINHKNQAAAGRYLYANSRDKLKSPNDSDRLRKYLMKFGLRFDELS</sequence>
<keyword evidence="2" id="KW-0067">ATP-binding</keyword>
<dbReference type="EMBL" id="QJSU01000003">
    <property type="protein sequence ID" value="PYE39736.1"/>
    <property type="molecule type" value="Genomic_DNA"/>
</dbReference>
<dbReference type="Proteomes" id="UP000247746">
    <property type="component" value="Unassembled WGS sequence"/>
</dbReference>
<dbReference type="PROSITE" id="PS50045">
    <property type="entry name" value="SIGMA54_INTERACT_4"/>
    <property type="match status" value="1"/>
</dbReference>
<dbReference type="OrthoDB" id="9804019at2"/>
<reference evidence="4 5" key="1">
    <citation type="submission" date="2018-06" db="EMBL/GenBank/DDBJ databases">
        <title>Genomic Encyclopedia of Type Strains, Phase III (KMG-III): the genomes of soil and plant-associated and newly described type strains.</title>
        <authorList>
            <person name="Whitman W."/>
        </authorList>
    </citation>
    <scope>NUCLEOTIDE SEQUENCE [LARGE SCALE GENOMIC DNA]</scope>
    <source>
        <strain evidence="4 5">CECT 5889</strain>
    </source>
</reference>
<dbReference type="Gene3D" id="1.10.8.60">
    <property type="match status" value="1"/>
</dbReference>
<dbReference type="Pfam" id="PF00158">
    <property type="entry name" value="Sigma54_activat"/>
    <property type="match status" value="1"/>
</dbReference>
<evidence type="ECO:0000313" key="4">
    <source>
        <dbReference type="EMBL" id="PYE39736.1"/>
    </source>
</evidence>
<dbReference type="CDD" id="cd00009">
    <property type="entry name" value="AAA"/>
    <property type="match status" value="1"/>
</dbReference>
<keyword evidence="5" id="KW-1185">Reference proteome</keyword>
<gene>
    <name evidence="4" type="ORF">DFP82_103184</name>
</gene>
<dbReference type="NCBIfam" id="NF038308">
    <property type="entry name" value="RNA_repair_RtcR"/>
    <property type="match status" value="1"/>
</dbReference>
<feature type="domain" description="Sigma-54 factor interaction" evidence="3">
    <location>
        <begin position="185"/>
        <end position="429"/>
    </location>
</feature>
<dbReference type="SMART" id="SM00382">
    <property type="entry name" value="AAA"/>
    <property type="match status" value="1"/>
</dbReference>
<evidence type="ECO:0000259" key="3">
    <source>
        <dbReference type="PROSITE" id="PS50045"/>
    </source>
</evidence>
<evidence type="ECO:0000313" key="5">
    <source>
        <dbReference type="Proteomes" id="UP000247746"/>
    </source>
</evidence>
<accession>A0A2V4UT93</accession>
<dbReference type="InterPro" id="IPR003593">
    <property type="entry name" value="AAA+_ATPase"/>
</dbReference>
<dbReference type="Pfam" id="PF06956">
    <property type="entry name" value="RtcR"/>
    <property type="match status" value="1"/>
</dbReference>
<dbReference type="InterPro" id="IPR027417">
    <property type="entry name" value="P-loop_NTPase"/>
</dbReference>
<keyword evidence="1" id="KW-0547">Nucleotide-binding</keyword>
<dbReference type="GO" id="GO:0005524">
    <property type="term" value="F:ATP binding"/>
    <property type="evidence" value="ECO:0007669"/>
    <property type="project" value="UniProtKB-KW"/>
</dbReference>
<name>A0A2V4UT93_9GAMM</name>
<evidence type="ECO:0000256" key="2">
    <source>
        <dbReference type="ARBA" id="ARBA00022840"/>
    </source>
</evidence>